<evidence type="ECO:0000313" key="4">
    <source>
        <dbReference type="Proteomes" id="UP000321154"/>
    </source>
</evidence>
<evidence type="ECO:0000313" key="2">
    <source>
        <dbReference type="EMBL" id="GEK84055.1"/>
    </source>
</evidence>
<evidence type="ECO:0000256" key="1">
    <source>
        <dbReference type="SAM" id="Phobius"/>
    </source>
</evidence>
<evidence type="ECO:0000313" key="3">
    <source>
        <dbReference type="EMBL" id="MBA8814402.1"/>
    </source>
</evidence>
<accession>A0A7W3JK88</accession>
<keyword evidence="1" id="KW-0472">Membrane</keyword>
<protein>
    <submittedName>
        <fullName evidence="3">NADH:ubiquinone oxidoreductase subunit H</fullName>
    </submittedName>
</protein>
<sequence length="133" mass="13934">MDTTVEMRLRQLALVAQTAFILGLAGILTLFGIWASNFQLIGGSDPWTFMQVIAYDVVLAVSVLALLTATLLASASNWPGLRVLSVVALAIVVGEVVVLLLLEGQLTSIIGGGQGLMSDYVPCVTGGDDPRCT</sequence>
<feature type="transmembrane region" description="Helical" evidence="1">
    <location>
        <begin position="83"/>
        <end position="102"/>
    </location>
</feature>
<keyword evidence="1" id="KW-0812">Transmembrane</keyword>
<dbReference type="Proteomes" id="UP000522688">
    <property type="component" value="Unassembled WGS sequence"/>
</dbReference>
<dbReference type="AlphaFoldDB" id="A0A7W3JK88"/>
<keyword evidence="1" id="KW-1133">Transmembrane helix</keyword>
<organism evidence="3 5">
    <name type="scientific">Frigoribacterium faeni</name>
    <dbReference type="NCBI Taxonomy" id="145483"/>
    <lineage>
        <taxon>Bacteria</taxon>
        <taxon>Bacillati</taxon>
        <taxon>Actinomycetota</taxon>
        <taxon>Actinomycetes</taxon>
        <taxon>Micrococcales</taxon>
        <taxon>Microbacteriaceae</taxon>
        <taxon>Frigoribacterium</taxon>
    </lineage>
</organism>
<keyword evidence="3" id="KW-0830">Ubiquinone</keyword>
<reference evidence="3 5" key="2">
    <citation type="submission" date="2020-07" db="EMBL/GenBank/DDBJ databases">
        <title>Sequencing the genomes of 1000 actinobacteria strains.</title>
        <authorList>
            <person name="Klenk H.-P."/>
        </authorList>
    </citation>
    <scope>NUCLEOTIDE SEQUENCE [LARGE SCALE GENOMIC DNA]</scope>
    <source>
        <strain evidence="3 5">DSM 10309</strain>
    </source>
</reference>
<dbReference type="EMBL" id="BJUV01000026">
    <property type="protein sequence ID" value="GEK84055.1"/>
    <property type="molecule type" value="Genomic_DNA"/>
</dbReference>
<name>A0A7W3JK88_9MICO</name>
<keyword evidence="4" id="KW-1185">Reference proteome</keyword>
<comment type="caution">
    <text evidence="3">The sequence shown here is derived from an EMBL/GenBank/DDBJ whole genome shotgun (WGS) entry which is preliminary data.</text>
</comment>
<gene>
    <name evidence="3" type="ORF">FB463_002673</name>
    <name evidence="2" type="ORF">FFA01_23640</name>
</gene>
<dbReference type="RefSeq" id="WP_146856381.1">
    <property type="nucleotide sequence ID" value="NZ_BAAAHR010000003.1"/>
</dbReference>
<feature type="transmembrane region" description="Helical" evidence="1">
    <location>
        <begin position="12"/>
        <end position="35"/>
    </location>
</feature>
<feature type="transmembrane region" description="Helical" evidence="1">
    <location>
        <begin position="47"/>
        <end position="71"/>
    </location>
</feature>
<reference evidence="2 4" key="1">
    <citation type="submission" date="2019-07" db="EMBL/GenBank/DDBJ databases">
        <title>Whole genome shotgun sequence of Frigoribacterium faeni NBRC 103066.</title>
        <authorList>
            <person name="Hosoyama A."/>
            <person name="Uohara A."/>
            <person name="Ohji S."/>
            <person name="Ichikawa N."/>
        </authorList>
    </citation>
    <scope>NUCLEOTIDE SEQUENCE [LARGE SCALE GENOMIC DNA]</scope>
    <source>
        <strain evidence="2 4">NBRC 103066</strain>
    </source>
</reference>
<evidence type="ECO:0000313" key="5">
    <source>
        <dbReference type="Proteomes" id="UP000522688"/>
    </source>
</evidence>
<dbReference type="EMBL" id="JACGWW010000004">
    <property type="protein sequence ID" value="MBA8814402.1"/>
    <property type="molecule type" value="Genomic_DNA"/>
</dbReference>
<proteinExistence type="predicted"/>
<dbReference type="Proteomes" id="UP000321154">
    <property type="component" value="Unassembled WGS sequence"/>
</dbReference>